<dbReference type="InterPro" id="IPR000182">
    <property type="entry name" value="GNAT_dom"/>
</dbReference>
<evidence type="ECO:0000313" key="4">
    <source>
        <dbReference type="EMBL" id="ADZ10149.1"/>
    </source>
</evidence>
<sequence>MSMKSAVKEHVNSHVTEHVKKHGSFLLNEILLDGFISKLEVDNQNFVKYMDGLEFKKFSQEDLDNSAKLYQEVFSQQPWNDEWFRLSRVKEYLRELIENPVFSGFVVYQNSELVAACLGHSRSWWSGDEFFIDEFFVSSKYQGQGIGSLLMDYVENHPELKNIESFQLSTNSNVPAKDFYHKNGFKTRKNRVTMTKKFF</sequence>
<keyword evidence="2" id="KW-0012">Acyltransferase</keyword>
<dbReference type="AlphaFoldDB" id="F0TB03"/>
<dbReference type="InterPro" id="IPR016181">
    <property type="entry name" value="Acyl_CoA_acyltransferase"/>
</dbReference>
<accession>F0TB03</accession>
<reference evidence="5" key="1">
    <citation type="submission" date="2011-02" db="EMBL/GenBank/DDBJ databases">
        <title>Complete sequence of Methanobacterium sp. AL-21.</title>
        <authorList>
            <consortium name="US DOE Joint Genome Institute"/>
            <person name="Lucas S."/>
            <person name="Copeland A."/>
            <person name="Lapidus A."/>
            <person name="Cheng J.-F."/>
            <person name="Goodwin L."/>
            <person name="Pitluck S."/>
            <person name="Chertkov O."/>
            <person name="Detter J.C."/>
            <person name="Han C."/>
            <person name="Tapia R."/>
            <person name="Land M."/>
            <person name="Hauser L."/>
            <person name="Kyrpides N."/>
            <person name="Ivanova N."/>
            <person name="Mikhailova N."/>
            <person name="Pagani I."/>
            <person name="Cadillo-Quiroz H."/>
            <person name="Imachi H."/>
            <person name="Zinder S."/>
            <person name="Liu W."/>
            <person name="Woyke T."/>
        </authorList>
    </citation>
    <scope>NUCLEOTIDE SEQUENCE [LARGE SCALE GENOMIC DNA]</scope>
    <source>
        <strain evidence="5">AL-21</strain>
    </source>
</reference>
<dbReference type="KEGG" id="mel:Metbo_1929"/>
<feature type="domain" description="N-acetyltransferase" evidence="3">
    <location>
        <begin position="53"/>
        <end position="199"/>
    </location>
</feature>
<protein>
    <submittedName>
        <fullName evidence="4">GCN5-related N-acetyltransferase</fullName>
    </submittedName>
</protein>
<dbReference type="GeneID" id="10278387"/>
<evidence type="ECO:0000256" key="1">
    <source>
        <dbReference type="ARBA" id="ARBA00022679"/>
    </source>
</evidence>
<dbReference type="CDD" id="cd04301">
    <property type="entry name" value="NAT_SF"/>
    <property type="match status" value="1"/>
</dbReference>
<dbReference type="HOGENOM" id="CLU_118417_0_0_2"/>
<evidence type="ECO:0000313" key="5">
    <source>
        <dbReference type="Proteomes" id="UP000007490"/>
    </source>
</evidence>
<dbReference type="SUPFAM" id="SSF55729">
    <property type="entry name" value="Acyl-CoA N-acyltransferases (Nat)"/>
    <property type="match status" value="1"/>
</dbReference>
<reference evidence="4 5" key="2">
    <citation type="journal article" date="2014" name="Int. J. Syst. Evol. Microbiol.">
        <title>Methanobacterium paludis sp. nov. and a novel strain of Methanobacterium lacus isolated from northern peatlands.</title>
        <authorList>
            <person name="Cadillo-Quiroz H."/>
            <person name="Brauer S.L."/>
            <person name="Goodson N."/>
            <person name="Yavitt J.B."/>
            <person name="Zinder S.H."/>
        </authorList>
    </citation>
    <scope>NUCLEOTIDE SEQUENCE [LARGE SCALE GENOMIC DNA]</scope>
    <source>
        <strain evidence="4 5">AL-21</strain>
    </source>
</reference>
<dbReference type="GO" id="GO:0016747">
    <property type="term" value="F:acyltransferase activity, transferring groups other than amino-acyl groups"/>
    <property type="evidence" value="ECO:0007669"/>
    <property type="project" value="InterPro"/>
</dbReference>
<dbReference type="PANTHER" id="PTHR43420">
    <property type="entry name" value="ACETYLTRANSFERASE"/>
    <property type="match status" value="1"/>
</dbReference>
<dbReference type="EMBL" id="CP002551">
    <property type="protein sequence ID" value="ADZ10149.1"/>
    <property type="molecule type" value="Genomic_DNA"/>
</dbReference>
<organism evidence="4 5">
    <name type="scientific">Methanobacterium lacus (strain AL-21)</name>
    <dbReference type="NCBI Taxonomy" id="877455"/>
    <lineage>
        <taxon>Archaea</taxon>
        <taxon>Methanobacteriati</taxon>
        <taxon>Methanobacteriota</taxon>
        <taxon>Methanomada group</taxon>
        <taxon>Methanobacteria</taxon>
        <taxon>Methanobacteriales</taxon>
        <taxon>Methanobacteriaceae</taxon>
        <taxon>Methanobacterium</taxon>
    </lineage>
</organism>
<keyword evidence="1 4" id="KW-0808">Transferase</keyword>
<gene>
    <name evidence="4" type="ordered locus">Metbo_1929</name>
</gene>
<dbReference type="InterPro" id="IPR050680">
    <property type="entry name" value="YpeA/RimI_acetyltransf"/>
</dbReference>
<dbReference type="Proteomes" id="UP000007490">
    <property type="component" value="Chromosome"/>
</dbReference>
<dbReference type="STRING" id="877455.Metbo_1929"/>
<proteinExistence type="predicted"/>
<dbReference type="eggNOG" id="arCOG00833">
    <property type="taxonomic scope" value="Archaea"/>
</dbReference>
<name>F0TB03_METLA</name>
<dbReference type="Gene3D" id="3.40.630.30">
    <property type="match status" value="1"/>
</dbReference>
<dbReference type="OrthoDB" id="38613at2157"/>
<evidence type="ECO:0000259" key="3">
    <source>
        <dbReference type="PROSITE" id="PS51186"/>
    </source>
</evidence>
<dbReference type="PROSITE" id="PS51186">
    <property type="entry name" value="GNAT"/>
    <property type="match status" value="1"/>
</dbReference>
<evidence type="ECO:0000256" key="2">
    <source>
        <dbReference type="ARBA" id="ARBA00023315"/>
    </source>
</evidence>
<keyword evidence="5" id="KW-1185">Reference proteome</keyword>
<dbReference type="Pfam" id="PF00583">
    <property type="entry name" value="Acetyltransf_1"/>
    <property type="match status" value="1"/>
</dbReference>
<dbReference type="RefSeq" id="WP_013645500.1">
    <property type="nucleotide sequence ID" value="NC_015216.1"/>
</dbReference>